<dbReference type="Pfam" id="PF00501">
    <property type="entry name" value="AMP-binding"/>
    <property type="match status" value="1"/>
</dbReference>
<evidence type="ECO:0000313" key="4">
    <source>
        <dbReference type="EMBL" id="TKA23692.1"/>
    </source>
</evidence>
<dbReference type="SUPFAM" id="SSF56801">
    <property type="entry name" value="Acetyl-CoA synthetase-like"/>
    <property type="match status" value="1"/>
</dbReference>
<dbReference type="InterPro" id="IPR042099">
    <property type="entry name" value="ANL_N_sf"/>
</dbReference>
<dbReference type="InterPro" id="IPR020806">
    <property type="entry name" value="PKS_PP-bd"/>
</dbReference>
<keyword evidence="5" id="KW-1185">Reference proteome</keyword>
<comment type="caution">
    <text evidence="4">The sequence shown here is derived from an EMBL/GenBank/DDBJ whole genome shotgun (WGS) entry which is preliminary data.</text>
</comment>
<dbReference type="Gene3D" id="1.10.1200.10">
    <property type="entry name" value="ACP-like"/>
    <property type="match status" value="1"/>
</dbReference>
<accession>A0A4U0TPH5</accession>
<dbReference type="PROSITE" id="PS00455">
    <property type="entry name" value="AMP_BINDING"/>
    <property type="match status" value="1"/>
</dbReference>
<dbReference type="Gene3D" id="3.40.50.720">
    <property type="entry name" value="NAD(P)-binding Rossmann-like Domain"/>
    <property type="match status" value="1"/>
</dbReference>
<dbReference type="OrthoDB" id="429813at2759"/>
<protein>
    <recommendedName>
        <fullName evidence="3">Carrier domain-containing protein</fullName>
    </recommendedName>
</protein>
<proteinExistence type="predicted"/>
<dbReference type="PANTHER" id="PTHR43439">
    <property type="entry name" value="PHENYLACETATE-COENZYME A LIGASE"/>
    <property type="match status" value="1"/>
</dbReference>
<sequence>MAPIATADLESPSIKAVADESAVLPSIDADERLKEFWYEHGHPFSDRFANPSLQSLPSLLSYNSKARPNDVGFLCPERPGFRKITWTEFDRTVTTLAGFYSQIFKIQLLAGIETGSQPTVALLGVGHTFAYFATQLALVQLGLRVLLLSPSNADVARDHLLEVCDVVGVVAEEHLLRRITNLARPVTPLLPPDAGHATERVLAFQSDDVWNSHSFIIHSSGTTGMPKPIIHTHRSMMLIARMYRLFPEFYIRNWYLAFPLYHIAGISIALSGLPNGLALTFPPLHWPPAPGSILSAWRELKTIDMPAECLHCAPAVLEDLYEYIQHTPAKDFSPLSGLKILQPGGAALSPSLLKKLVQHGCNVKTTYGSTEIGPPWRTMPHTRQNPHCYRVRNLFPKSRFLEMQSLGNGTYEPVVYKGFPLAAELWPSEDSPNPYRTNDMFVKDPPESGLFVLQGRKDDLLVHSNGEKTNALPLQMALDGCASIQKAAIFGNGRPCTAAIIESASSASGNAESKEAILSAIEHCSRTFPTHSHIDRQMVHILGPGQILPVTPKGSVRRKEAERLYGAELDALYSELEEGTTAEPAVSDAALISDKAYVLQSVQMALRVENIGPSVSFYDLGLDSQKAVKLRAALIKRFSKFPLMFIFEYSSVLALIRKLSSPNAGEIARSATTAKHHRWMQAAVGRHGMEIESWPKLAGAKTIPPDGEVVYMTGATGSLGTALIEAFVSDERVQRVYCAVRGSRSRLSDALQQRGYSASVFDSQKLHIVPYAMADPQLGLDEETYGRLSSEVTVVLHNAWKMDFNTPVNEFDRDCLQGTINLMRFANTAIRKTFAFSSSVATHLGPAAAGAEVAEEELANKLSLALDTGYAQSKFIVERLGQCFARHSELPVKIFRIGQLCGHSKLAAWNETEMFPIMINTGLHHIKAMPVLQGQKVDWLPADICAASLSTILLSTRDPDASLDTIHQQRSQVHNLVNPSVMAWTEFLDVLEQACGSPFERISMGEWVSRLQTLSEKESDVPGTRLLGFFEDMASSDGAQGPSFSTVRSRHMVPELASARPLDAALMKAYLDRWSAGQAMQFSM</sequence>
<keyword evidence="2" id="KW-0597">Phosphoprotein</keyword>
<dbReference type="InterPro" id="IPR013120">
    <property type="entry name" value="FAR_NAD-bd"/>
</dbReference>
<dbReference type="InterPro" id="IPR051414">
    <property type="entry name" value="Adenylate-forming_Reductase"/>
</dbReference>
<dbReference type="SUPFAM" id="SSF51735">
    <property type="entry name" value="NAD(P)-binding Rossmann-fold domains"/>
    <property type="match status" value="1"/>
</dbReference>
<feature type="domain" description="Carrier" evidence="3">
    <location>
        <begin position="590"/>
        <end position="663"/>
    </location>
</feature>
<evidence type="ECO:0000313" key="5">
    <source>
        <dbReference type="Proteomes" id="UP000308549"/>
    </source>
</evidence>
<organism evidence="4 5">
    <name type="scientific">Salinomyces thailandicus</name>
    <dbReference type="NCBI Taxonomy" id="706561"/>
    <lineage>
        <taxon>Eukaryota</taxon>
        <taxon>Fungi</taxon>
        <taxon>Dikarya</taxon>
        <taxon>Ascomycota</taxon>
        <taxon>Pezizomycotina</taxon>
        <taxon>Dothideomycetes</taxon>
        <taxon>Dothideomycetidae</taxon>
        <taxon>Mycosphaerellales</taxon>
        <taxon>Teratosphaeriaceae</taxon>
        <taxon>Salinomyces</taxon>
    </lineage>
</organism>
<reference evidence="4 5" key="1">
    <citation type="submission" date="2017-03" db="EMBL/GenBank/DDBJ databases">
        <title>Genomes of endolithic fungi from Antarctica.</title>
        <authorList>
            <person name="Coleine C."/>
            <person name="Masonjones S."/>
            <person name="Stajich J.E."/>
        </authorList>
    </citation>
    <scope>NUCLEOTIDE SEQUENCE [LARGE SCALE GENOMIC DNA]</scope>
    <source>
        <strain evidence="4 5">CCFEE 6315</strain>
    </source>
</reference>
<dbReference type="Gene3D" id="3.40.50.12780">
    <property type="entry name" value="N-terminal domain of ligase-like"/>
    <property type="match status" value="1"/>
</dbReference>
<dbReference type="Pfam" id="PF23562">
    <property type="entry name" value="AMP-binding_C_3"/>
    <property type="match status" value="1"/>
</dbReference>
<dbReference type="Proteomes" id="UP000308549">
    <property type="component" value="Unassembled WGS sequence"/>
</dbReference>
<dbReference type="InterPro" id="IPR020845">
    <property type="entry name" value="AMP-binding_CS"/>
</dbReference>
<dbReference type="Pfam" id="PF00550">
    <property type="entry name" value="PP-binding"/>
    <property type="match status" value="1"/>
</dbReference>
<dbReference type="SMART" id="SM00823">
    <property type="entry name" value="PKS_PP"/>
    <property type="match status" value="1"/>
</dbReference>
<dbReference type="PANTHER" id="PTHR43439:SF2">
    <property type="entry name" value="ENZYME, PUTATIVE (JCVI)-RELATED"/>
    <property type="match status" value="1"/>
</dbReference>
<dbReference type="GO" id="GO:0031177">
    <property type="term" value="F:phosphopantetheine binding"/>
    <property type="evidence" value="ECO:0007669"/>
    <property type="project" value="InterPro"/>
</dbReference>
<dbReference type="SUPFAM" id="SSF47336">
    <property type="entry name" value="ACP-like"/>
    <property type="match status" value="1"/>
</dbReference>
<dbReference type="EMBL" id="NAJL01000052">
    <property type="protein sequence ID" value="TKA23692.1"/>
    <property type="molecule type" value="Genomic_DNA"/>
</dbReference>
<evidence type="ECO:0000256" key="1">
    <source>
        <dbReference type="ARBA" id="ARBA00022450"/>
    </source>
</evidence>
<name>A0A4U0TPH5_9PEZI</name>
<dbReference type="InterPro" id="IPR036736">
    <property type="entry name" value="ACP-like_sf"/>
</dbReference>
<evidence type="ECO:0000256" key="2">
    <source>
        <dbReference type="ARBA" id="ARBA00022553"/>
    </source>
</evidence>
<dbReference type="AlphaFoldDB" id="A0A4U0TPH5"/>
<dbReference type="PROSITE" id="PS50075">
    <property type="entry name" value="CARRIER"/>
    <property type="match status" value="1"/>
</dbReference>
<keyword evidence="1" id="KW-0596">Phosphopantetheine</keyword>
<dbReference type="InterPro" id="IPR000873">
    <property type="entry name" value="AMP-dep_synth/lig_dom"/>
</dbReference>
<evidence type="ECO:0000259" key="3">
    <source>
        <dbReference type="PROSITE" id="PS50075"/>
    </source>
</evidence>
<dbReference type="Pfam" id="PF07993">
    <property type="entry name" value="NAD_binding_4"/>
    <property type="match status" value="1"/>
</dbReference>
<dbReference type="InterPro" id="IPR009081">
    <property type="entry name" value="PP-bd_ACP"/>
</dbReference>
<dbReference type="InterPro" id="IPR036291">
    <property type="entry name" value="NAD(P)-bd_dom_sf"/>
</dbReference>
<gene>
    <name evidence="4" type="ORF">B0A50_06528</name>
</gene>